<proteinExistence type="predicted"/>
<accession>A0ABW2NM16</accession>
<sequence length="189" mass="21210">MIYVIRHGETDLNKERRMQGRFGLPLNEKGITQAYEIKENLQHIVFDYVFSSPQERAIQTAEIISGEKAMTDDRLEVFDLGQADRLKISETVMAGGIPDRVIYAGVENFESFVQRVFSFMRDLESNLLEKEANVSICGHRCTTGSIGVYVKGIPSDGNLLKYSSDTGGYKTYELVKKITCAAAGSFFTR</sequence>
<dbReference type="InterPro" id="IPR013078">
    <property type="entry name" value="His_Pase_superF_clade-1"/>
</dbReference>
<dbReference type="Proteomes" id="UP001596549">
    <property type="component" value="Unassembled WGS sequence"/>
</dbReference>
<dbReference type="PANTHER" id="PTHR46517">
    <property type="entry name" value="FRUCTOSE-2,6-BISPHOSPHATASE TIGAR"/>
    <property type="match status" value="1"/>
</dbReference>
<dbReference type="EMBL" id="JBHTCP010000013">
    <property type="protein sequence ID" value="MFC7371481.1"/>
    <property type="molecule type" value="Genomic_DNA"/>
</dbReference>
<name>A0ABW2NM16_9BACL</name>
<keyword evidence="3" id="KW-1185">Reference proteome</keyword>
<dbReference type="RefSeq" id="WP_379748088.1">
    <property type="nucleotide sequence ID" value="NZ_JBHTCP010000013.1"/>
</dbReference>
<dbReference type="SMART" id="SM00855">
    <property type="entry name" value="PGAM"/>
    <property type="match status" value="1"/>
</dbReference>
<dbReference type="CDD" id="cd07067">
    <property type="entry name" value="HP_PGM_like"/>
    <property type="match status" value="1"/>
</dbReference>
<organism evidence="2 3">
    <name type="scientific">Fictibacillus iocasae</name>
    <dbReference type="NCBI Taxonomy" id="2715437"/>
    <lineage>
        <taxon>Bacteria</taxon>
        <taxon>Bacillati</taxon>
        <taxon>Bacillota</taxon>
        <taxon>Bacilli</taxon>
        <taxon>Bacillales</taxon>
        <taxon>Fictibacillaceae</taxon>
        <taxon>Fictibacillus</taxon>
    </lineage>
</organism>
<protein>
    <submittedName>
        <fullName evidence="2">Histidine phosphatase family protein</fullName>
    </submittedName>
</protein>
<dbReference type="Gene3D" id="3.40.50.1240">
    <property type="entry name" value="Phosphoglycerate mutase-like"/>
    <property type="match status" value="1"/>
</dbReference>
<dbReference type="PROSITE" id="PS00175">
    <property type="entry name" value="PG_MUTASE"/>
    <property type="match status" value="1"/>
</dbReference>
<evidence type="ECO:0000256" key="1">
    <source>
        <dbReference type="ARBA" id="ARBA00022801"/>
    </source>
</evidence>
<dbReference type="InterPro" id="IPR001345">
    <property type="entry name" value="PG/BPGM_mutase_AS"/>
</dbReference>
<dbReference type="InterPro" id="IPR029033">
    <property type="entry name" value="His_PPase_superfam"/>
</dbReference>
<evidence type="ECO:0000313" key="3">
    <source>
        <dbReference type="Proteomes" id="UP001596549"/>
    </source>
</evidence>
<dbReference type="PANTHER" id="PTHR46517:SF1">
    <property type="entry name" value="FRUCTOSE-2,6-BISPHOSPHATASE TIGAR"/>
    <property type="match status" value="1"/>
</dbReference>
<reference evidence="3" key="1">
    <citation type="journal article" date="2019" name="Int. J. Syst. Evol. Microbiol.">
        <title>The Global Catalogue of Microorganisms (GCM) 10K type strain sequencing project: providing services to taxonomists for standard genome sequencing and annotation.</title>
        <authorList>
            <consortium name="The Broad Institute Genomics Platform"/>
            <consortium name="The Broad Institute Genome Sequencing Center for Infectious Disease"/>
            <person name="Wu L."/>
            <person name="Ma J."/>
        </authorList>
    </citation>
    <scope>NUCLEOTIDE SEQUENCE [LARGE SCALE GENOMIC DNA]</scope>
    <source>
        <strain evidence="3">NBRC 106396</strain>
    </source>
</reference>
<comment type="caution">
    <text evidence="2">The sequence shown here is derived from an EMBL/GenBank/DDBJ whole genome shotgun (WGS) entry which is preliminary data.</text>
</comment>
<dbReference type="Pfam" id="PF00300">
    <property type="entry name" value="His_Phos_1"/>
    <property type="match status" value="1"/>
</dbReference>
<evidence type="ECO:0000313" key="2">
    <source>
        <dbReference type="EMBL" id="MFC7371481.1"/>
    </source>
</evidence>
<gene>
    <name evidence="2" type="ORF">ACFQPF_07320</name>
</gene>
<keyword evidence="1" id="KW-0378">Hydrolase</keyword>
<dbReference type="SUPFAM" id="SSF53254">
    <property type="entry name" value="Phosphoglycerate mutase-like"/>
    <property type="match status" value="1"/>
</dbReference>
<dbReference type="InterPro" id="IPR051695">
    <property type="entry name" value="Phosphoglycerate_Mutase"/>
</dbReference>